<feature type="region of interest" description="Disordered" evidence="1">
    <location>
        <begin position="84"/>
        <end position="105"/>
    </location>
</feature>
<protein>
    <submittedName>
        <fullName evidence="3">ARAD1D31966p</fullName>
    </submittedName>
</protein>
<gene>
    <name evidence="3" type="ORF">GNLVRS02_ARAD1D31966g</name>
</gene>
<dbReference type="Gene3D" id="1.10.10.1200">
    <property type="entry name" value="MAGE homology domain, winged helix WH1 motif"/>
    <property type="match status" value="1"/>
</dbReference>
<sequence>MSDEQNDDEHKVQHVARALVKTALCLEYGRNKISRTDVLKALVDPSSTMSRSARIDTYKSALREANTRLQEQFGMKLVALPEKTTAEGGSGRRAKAKKRQGDSSDRLENADDLVLVSTLDEKYRRLFEASEGDSYTGYIAVSLLFLALFNGSMPKPKLIELFRLKLQITSDDHIQDAIVSPFAKGNGVEALVLRMRRDGYVTIEKIATSQTTEEIVSIGPRAKVEFTVESLYNVYTEIYGQTNAGVRAMLQSHFNGNENENQTENETNNNDNSNTNNDS</sequence>
<organism evidence="3">
    <name type="scientific">Blastobotrys adeninivorans</name>
    <name type="common">Yeast</name>
    <name type="synonym">Arxula adeninivorans</name>
    <dbReference type="NCBI Taxonomy" id="409370"/>
    <lineage>
        <taxon>Eukaryota</taxon>
        <taxon>Fungi</taxon>
        <taxon>Dikarya</taxon>
        <taxon>Ascomycota</taxon>
        <taxon>Saccharomycotina</taxon>
        <taxon>Dipodascomycetes</taxon>
        <taxon>Dipodascales</taxon>
        <taxon>Trichomonascaceae</taxon>
        <taxon>Blastobotrys</taxon>
    </lineage>
</organism>
<dbReference type="PhylomeDB" id="A0A060TGM9"/>
<proteinExistence type="predicted"/>
<feature type="region of interest" description="Disordered" evidence="1">
    <location>
        <begin position="256"/>
        <end position="279"/>
    </location>
</feature>
<evidence type="ECO:0000313" key="3">
    <source>
        <dbReference type="EMBL" id="CDP38316.1"/>
    </source>
</evidence>
<dbReference type="InterPro" id="IPR041899">
    <property type="entry name" value="MAGE_WH2"/>
</dbReference>
<dbReference type="SMART" id="SM01373">
    <property type="entry name" value="MAGE"/>
    <property type="match status" value="1"/>
</dbReference>
<dbReference type="InterPro" id="IPR002190">
    <property type="entry name" value="MHD_dom"/>
</dbReference>
<dbReference type="InterPro" id="IPR041898">
    <property type="entry name" value="MAGE_WH1"/>
</dbReference>
<feature type="domain" description="MAGE" evidence="2">
    <location>
        <begin position="19"/>
        <end position="231"/>
    </location>
</feature>
<dbReference type="EMBL" id="HG937694">
    <property type="protein sequence ID" value="CDP38316.1"/>
    <property type="molecule type" value="Genomic_DNA"/>
</dbReference>
<reference evidence="3" key="2">
    <citation type="submission" date="2014-06" db="EMBL/GenBank/DDBJ databases">
        <title>The complete genome of Blastobotrys (Arxula) adeninivorans LS3 - a yeast of biotechnological interest.</title>
        <authorList>
            <person name="Kunze G."/>
            <person name="Gaillardin C."/>
            <person name="Czernicka M."/>
            <person name="Durrens P."/>
            <person name="Martin T."/>
            <person name="Boer E."/>
            <person name="Gabaldon T."/>
            <person name="Cruz J."/>
            <person name="Talla E."/>
            <person name="Marck C."/>
            <person name="Goffeau A."/>
            <person name="Barbe V."/>
            <person name="Baret P."/>
            <person name="Baronian K."/>
            <person name="Beier S."/>
            <person name="Bleykasten C."/>
            <person name="Bode R."/>
            <person name="Casaregola S."/>
            <person name="Despons L."/>
            <person name="Fairhead C."/>
            <person name="Giersberg M."/>
            <person name="Gierski P."/>
            <person name="Hahnel U."/>
            <person name="Hartmann A."/>
            <person name="Jankowska D."/>
            <person name="Jubin C."/>
            <person name="Jung P."/>
            <person name="Lafontaine I."/>
            <person name="Leh-Louis V."/>
            <person name="Lemaire M."/>
            <person name="Marcet-Houben M."/>
            <person name="Mascher M."/>
            <person name="Morel G."/>
            <person name="Richard G.-F."/>
            <person name="Riechen J."/>
            <person name="Sacerdot C."/>
            <person name="Sarkar A."/>
            <person name="Savel G."/>
            <person name="Schacherer J."/>
            <person name="Sherman D."/>
            <person name="Straub M.-L."/>
            <person name="Stein N."/>
            <person name="Thierry A."/>
            <person name="Trautwein-Schult A."/>
            <person name="Westhof E."/>
            <person name="Worch S."/>
            <person name="Dujon B."/>
            <person name="Souciet J.-L."/>
            <person name="Wincker P."/>
            <person name="Scholz U."/>
            <person name="Neuveglise N."/>
        </authorList>
    </citation>
    <scope>NUCLEOTIDE SEQUENCE</scope>
    <source>
        <strain evidence="3">LS3</strain>
    </source>
</reference>
<name>A0A060TGM9_BLAAD</name>
<evidence type="ECO:0000256" key="1">
    <source>
        <dbReference type="SAM" id="MobiDB-lite"/>
    </source>
</evidence>
<dbReference type="AlphaFoldDB" id="A0A060TGM9"/>
<reference evidence="3" key="1">
    <citation type="submission" date="2014-02" db="EMBL/GenBank/DDBJ databases">
        <authorList>
            <person name="Genoscope - CEA"/>
        </authorList>
    </citation>
    <scope>NUCLEOTIDE SEQUENCE</scope>
    <source>
        <strain evidence="3">LS3</strain>
    </source>
</reference>
<evidence type="ECO:0000259" key="2">
    <source>
        <dbReference type="SMART" id="SM01373"/>
    </source>
</evidence>
<dbReference type="Gene3D" id="1.10.10.1210">
    <property type="entry name" value="MAGE homology domain, winged helix WH2 motif"/>
    <property type="match status" value="1"/>
</dbReference>
<dbReference type="Pfam" id="PF01454">
    <property type="entry name" value="MAGE"/>
    <property type="match status" value="1"/>
</dbReference>
<accession>A0A060TGM9</accession>